<dbReference type="Gene3D" id="3.30.70.330">
    <property type="match status" value="1"/>
</dbReference>
<proteinExistence type="predicted"/>
<dbReference type="EMBL" id="PEZX01000023">
    <property type="protein sequence ID" value="PIS07000.1"/>
    <property type="molecule type" value="Genomic_DNA"/>
</dbReference>
<feature type="region of interest" description="Disordered" evidence="3">
    <location>
        <begin position="79"/>
        <end position="100"/>
    </location>
</feature>
<comment type="caution">
    <text evidence="5">The sequence shown here is derived from an EMBL/GenBank/DDBJ whole genome shotgun (WGS) entry which is preliminary data.</text>
</comment>
<dbReference type="InterPro" id="IPR048289">
    <property type="entry name" value="RRM2_NsCP33-like"/>
</dbReference>
<feature type="compositionally biased region" description="Gly residues" evidence="3">
    <location>
        <begin position="91"/>
        <end position="100"/>
    </location>
</feature>
<dbReference type="SUPFAM" id="SSF54928">
    <property type="entry name" value="RNA-binding domain, RBD"/>
    <property type="match status" value="1"/>
</dbReference>
<feature type="domain" description="RRM" evidence="4">
    <location>
        <begin position="3"/>
        <end position="81"/>
    </location>
</feature>
<evidence type="ECO:0000313" key="5">
    <source>
        <dbReference type="EMBL" id="PIS07000.1"/>
    </source>
</evidence>
<evidence type="ECO:0000259" key="4">
    <source>
        <dbReference type="PROSITE" id="PS50102"/>
    </source>
</evidence>
<dbReference type="Proteomes" id="UP000231162">
    <property type="component" value="Unassembled WGS sequence"/>
</dbReference>
<dbReference type="GO" id="GO:0003729">
    <property type="term" value="F:mRNA binding"/>
    <property type="evidence" value="ECO:0007669"/>
    <property type="project" value="TreeGrafter"/>
</dbReference>
<evidence type="ECO:0000256" key="2">
    <source>
        <dbReference type="ARBA" id="ARBA00022884"/>
    </source>
</evidence>
<evidence type="ECO:0000313" key="6">
    <source>
        <dbReference type="Proteomes" id="UP000231162"/>
    </source>
</evidence>
<dbReference type="Pfam" id="PF00076">
    <property type="entry name" value="RRM_1"/>
    <property type="match status" value="1"/>
</dbReference>
<feature type="compositionally biased region" description="Basic and acidic residues" evidence="3">
    <location>
        <begin position="80"/>
        <end position="90"/>
    </location>
</feature>
<organism evidence="5 6">
    <name type="scientific">Candidatus Berkelbacteria bacterium CG10_big_fil_rev_8_21_14_0_10_43_14</name>
    <dbReference type="NCBI Taxonomy" id="1974515"/>
    <lineage>
        <taxon>Bacteria</taxon>
        <taxon>Candidatus Berkelbacteria</taxon>
    </lineage>
</organism>
<accession>A0A2M6RAE5</accession>
<dbReference type="PANTHER" id="PTHR48025">
    <property type="entry name" value="OS02G0815200 PROTEIN"/>
    <property type="match status" value="1"/>
</dbReference>
<dbReference type="InterPro" id="IPR012677">
    <property type="entry name" value="Nucleotide-bd_a/b_plait_sf"/>
</dbReference>
<dbReference type="PANTHER" id="PTHR48025:SF1">
    <property type="entry name" value="RRM DOMAIN-CONTAINING PROTEIN"/>
    <property type="match status" value="1"/>
</dbReference>
<protein>
    <submittedName>
        <fullName evidence="5">RNA-binding protein</fullName>
    </submittedName>
</protein>
<sequence length="100" mass="10917">MANKLYVGNLPYSTTEDILKEMFAAAGTVSSATVISDRMSGRSKGFGFVEMSTDEEAQKAIESFNGKDLDGRQIVVNEARPMEERPRRDFNGGGNRGGSY</sequence>
<dbReference type="PROSITE" id="PS50102">
    <property type="entry name" value="RRM"/>
    <property type="match status" value="1"/>
</dbReference>
<dbReference type="InterPro" id="IPR035979">
    <property type="entry name" value="RBD_domain_sf"/>
</dbReference>
<dbReference type="SMART" id="SM00360">
    <property type="entry name" value="RRM"/>
    <property type="match status" value="1"/>
</dbReference>
<gene>
    <name evidence="5" type="ORF">COT79_01565</name>
</gene>
<evidence type="ECO:0000256" key="1">
    <source>
        <dbReference type="ARBA" id="ARBA00022737"/>
    </source>
</evidence>
<dbReference type="AlphaFoldDB" id="A0A2M6RAE5"/>
<dbReference type="CDD" id="cd21608">
    <property type="entry name" value="RRM2_NsCP33_like"/>
    <property type="match status" value="1"/>
</dbReference>
<name>A0A2M6RAE5_9BACT</name>
<reference evidence="6" key="1">
    <citation type="submission" date="2017-09" db="EMBL/GenBank/DDBJ databases">
        <title>Depth-based differentiation of microbial function through sediment-hosted aquifers and enrichment of novel symbionts in the deep terrestrial subsurface.</title>
        <authorList>
            <person name="Probst A.J."/>
            <person name="Ladd B."/>
            <person name="Jarett J.K."/>
            <person name="Geller-Mcgrath D.E."/>
            <person name="Sieber C.M.K."/>
            <person name="Emerson J.B."/>
            <person name="Anantharaman K."/>
            <person name="Thomas B.C."/>
            <person name="Malmstrom R."/>
            <person name="Stieglmeier M."/>
            <person name="Klingl A."/>
            <person name="Woyke T."/>
            <person name="Ryan C.M."/>
            <person name="Banfield J.F."/>
        </authorList>
    </citation>
    <scope>NUCLEOTIDE SEQUENCE [LARGE SCALE GENOMIC DNA]</scope>
</reference>
<evidence type="ECO:0000256" key="3">
    <source>
        <dbReference type="SAM" id="MobiDB-lite"/>
    </source>
</evidence>
<dbReference type="InterPro" id="IPR050502">
    <property type="entry name" value="Euk_RNA-bind_prot"/>
</dbReference>
<dbReference type="InterPro" id="IPR000504">
    <property type="entry name" value="RRM_dom"/>
</dbReference>
<keyword evidence="2" id="KW-0694">RNA-binding</keyword>
<keyword evidence="1" id="KW-0677">Repeat</keyword>